<evidence type="ECO:0000313" key="3">
    <source>
        <dbReference type="EMBL" id="QQN59674.1"/>
    </source>
</evidence>
<dbReference type="InterPro" id="IPR036761">
    <property type="entry name" value="TTHA0802/YceI-like_sf"/>
</dbReference>
<dbReference type="Pfam" id="PF04264">
    <property type="entry name" value="YceI"/>
    <property type="match status" value="1"/>
</dbReference>
<proteinExistence type="predicted"/>
<dbReference type="SUPFAM" id="SSF101874">
    <property type="entry name" value="YceI-like"/>
    <property type="match status" value="1"/>
</dbReference>
<accession>A0A7T7V0U7</accession>
<dbReference type="Gene3D" id="2.40.128.110">
    <property type="entry name" value="Lipid/polyisoprenoid-binding, YceI-like"/>
    <property type="match status" value="1"/>
</dbReference>
<dbReference type="GeneID" id="93133943"/>
<feature type="chain" id="PRO_5032931119" evidence="1">
    <location>
        <begin position="20"/>
        <end position="189"/>
    </location>
</feature>
<dbReference type="AlphaFoldDB" id="A0A7T7V0U7"/>
<feature type="signal peptide" evidence="1">
    <location>
        <begin position="1"/>
        <end position="19"/>
    </location>
</feature>
<keyword evidence="4" id="KW-1185">Reference proteome</keyword>
<keyword evidence="1" id="KW-0732">Signal</keyword>
<dbReference type="PANTHER" id="PTHR34406:SF1">
    <property type="entry name" value="PROTEIN YCEI"/>
    <property type="match status" value="1"/>
</dbReference>
<dbReference type="OrthoDB" id="9811006at2"/>
<feature type="domain" description="Lipid/polyisoprenoid-binding YceI-like" evidence="2">
    <location>
        <begin position="22"/>
        <end position="188"/>
    </location>
</feature>
<dbReference type="EMBL" id="CP067018">
    <property type="protein sequence ID" value="QQN59674.1"/>
    <property type="molecule type" value="Genomic_DNA"/>
</dbReference>
<dbReference type="SMART" id="SM00867">
    <property type="entry name" value="YceI"/>
    <property type="match status" value="1"/>
</dbReference>
<protein>
    <submittedName>
        <fullName evidence="3">YceI family protein</fullName>
    </submittedName>
</protein>
<sequence>MKKLFSILSFFIASTFIFAQTAWKADPAHSHVAFTVVHMGISDVSGIFKTFDLAVASQAKDFSDAKVNFSVDVNSIDTNVDARDKHLKSPDFFDATQFDKITFNSTSLKADKTNTYTLKGNLTMHGVTKPVTMTMVYRGELTDKKTGKVTKGLQVYGDVKRSDFGIGGKFPDAMLSDIVRIKADFEVKQ</sequence>
<name>A0A7T7V0U7_9FLAO</name>
<evidence type="ECO:0000259" key="2">
    <source>
        <dbReference type="SMART" id="SM00867"/>
    </source>
</evidence>
<dbReference type="PANTHER" id="PTHR34406">
    <property type="entry name" value="PROTEIN YCEI"/>
    <property type="match status" value="1"/>
</dbReference>
<dbReference type="KEGG" id="egm:AYC65_13580"/>
<dbReference type="RefSeq" id="WP_034868738.1">
    <property type="nucleotide sequence ID" value="NZ_CBCSDR010000006.1"/>
</dbReference>
<organism evidence="3 4">
    <name type="scientific">Elizabethkingia bruuniana</name>
    <dbReference type="NCBI Taxonomy" id="1756149"/>
    <lineage>
        <taxon>Bacteria</taxon>
        <taxon>Pseudomonadati</taxon>
        <taxon>Bacteroidota</taxon>
        <taxon>Flavobacteriia</taxon>
        <taxon>Flavobacteriales</taxon>
        <taxon>Weeksellaceae</taxon>
        <taxon>Elizabethkingia</taxon>
    </lineage>
</organism>
<evidence type="ECO:0000256" key="1">
    <source>
        <dbReference type="SAM" id="SignalP"/>
    </source>
</evidence>
<reference evidence="3 4" key="1">
    <citation type="submission" date="2020-12" db="EMBL/GenBank/DDBJ databases">
        <title>FDA dAtabase for Regulatory Grade micrObial Sequences (FDA-ARGOS): Supporting development and validation of Infectious Disease Dx tests.</title>
        <authorList>
            <person name="Kerrigan L."/>
            <person name="Long C."/>
            <person name="Tallon L."/>
            <person name="Sadzewicz L."/>
            <person name="Zhao X."/>
            <person name="Boylan J."/>
            <person name="Ott S."/>
            <person name="Bowen H."/>
            <person name="Vavikolanu K."/>
            <person name="Mehta A."/>
            <person name="Aluvathingal J."/>
            <person name="Nadendla S."/>
            <person name="Yan Y."/>
            <person name="Sichtig H."/>
        </authorList>
    </citation>
    <scope>NUCLEOTIDE SEQUENCE [LARGE SCALE GENOMIC DNA]</scope>
    <source>
        <strain evidence="3 4">FDAARGOS_1031</strain>
    </source>
</reference>
<dbReference type="InterPro" id="IPR007372">
    <property type="entry name" value="Lipid/polyisoprenoid-bd_YceI"/>
</dbReference>
<dbReference type="Proteomes" id="UP000595426">
    <property type="component" value="Chromosome"/>
</dbReference>
<evidence type="ECO:0000313" key="4">
    <source>
        <dbReference type="Proteomes" id="UP000595426"/>
    </source>
</evidence>
<gene>
    <name evidence="3" type="ORF">I6H88_03560</name>
</gene>